<accession>A0ABR9AZC5</accession>
<keyword evidence="2" id="KW-1185">Reference proteome</keyword>
<organism evidence="1 2">
    <name type="scientific">Paenibacillus arenosi</name>
    <dbReference type="NCBI Taxonomy" id="2774142"/>
    <lineage>
        <taxon>Bacteria</taxon>
        <taxon>Bacillati</taxon>
        <taxon>Bacillota</taxon>
        <taxon>Bacilli</taxon>
        <taxon>Bacillales</taxon>
        <taxon>Paenibacillaceae</taxon>
        <taxon>Paenibacillus</taxon>
    </lineage>
</organism>
<evidence type="ECO:0000313" key="2">
    <source>
        <dbReference type="Proteomes" id="UP000634529"/>
    </source>
</evidence>
<reference evidence="1 2" key="1">
    <citation type="submission" date="2020-09" db="EMBL/GenBank/DDBJ databases">
        <title>Paenibacillus sp. CAU 1523 isolated from sand of Haeundae Beach.</title>
        <authorList>
            <person name="Kim W."/>
        </authorList>
    </citation>
    <scope>NUCLEOTIDE SEQUENCE [LARGE SCALE GENOMIC DNA]</scope>
    <source>
        <strain evidence="1 2">CAU 1523</strain>
    </source>
</reference>
<dbReference type="Proteomes" id="UP000634529">
    <property type="component" value="Unassembled WGS sequence"/>
</dbReference>
<name>A0ABR9AZC5_9BACL</name>
<dbReference type="RefSeq" id="WP_192025361.1">
    <property type="nucleotide sequence ID" value="NZ_JACYTN010000007.1"/>
</dbReference>
<proteinExistence type="predicted"/>
<protein>
    <recommendedName>
        <fullName evidence="3">Zinc finger CGNR domain-containing protein</fullName>
    </recommendedName>
</protein>
<gene>
    <name evidence="1" type="ORF">IFO66_11915</name>
</gene>
<evidence type="ECO:0008006" key="3">
    <source>
        <dbReference type="Google" id="ProtNLM"/>
    </source>
</evidence>
<dbReference type="EMBL" id="JACYTN010000007">
    <property type="protein sequence ID" value="MBD8499009.1"/>
    <property type="molecule type" value="Genomic_DNA"/>
</dbReference>
<sequence length="49" mass="6045">MRKNVTPAHVYDGHRCYLKRRYWWQCRRNANIRRRADNHRAASCKKADD</sequence>
<evidence type="ECO:0000313" key="1">
    <source>
        <dbReference type="EMBL" id="MBD8499009.1"/>
    </source>
</evidence>
<comment type="caution">
    <text evidence="1">The sequence shown here is derived from an EMBL/GenBank/DDBJ whole genome shotgun (WGS) entry which is preliminary data.</text>
</comment>